<evidence type="ECO:0000256" key="1">
    <source>
        <dbReference type="ARBA" id="ARBA00022898"/>
    </source>
</evidence>
<dbReference type="InterPro" id="IPR000653">
    <property type="entry name" value="DegT/StrS_aminotransferase"/>
</dbReference>
<dbReference type="Proteomes" id="UP000237447">
    <property type="component" value="Unassembled WGS sequence"/>
</dbReference>
<dbReference type="PANTHER" id="PTHR30244">
    <property type="entry name" value="TRANSAMINASE"/>
    <property type="match status" value="1"/>
</dbReference>
<dbReference type="SUPFAM" id="SSF53383">
    <property type="entry name" value="PLP-dependent transferases"/>
    <property type="match status" value="1"/>
</dbReference>
<feature type="active site" description="Proton acceptor" evidence="3">
    <location>
        <position position="189"/>
    </location>
</feature>
<organism evidence="6 7">
    <name type="scientific">Agrobacterium rosae</name>
    <dbReference type="NCBI Taxonomy" id="1972867"/>
    <lineage>
        <taxon>Bacteria</taxon>
        <taxon>Pseudomonadati</taxon>
        <taxon>Pseudomonadota</taxon>
        <taxon>Alphaproteobacteria</taxon>
        <taxon>Hyphomicrobiales</taxon>
        <taxon>Rhizobiaceae</taxon>
        <taxon>Rhizobium/Agrobacterium group</taxon>
        <taxon>Agrobacterium</taxon>
    </lineage>
</organism>
<keyword evidence="1 4" id="KW-0663">Pyridoxal phosphate</keyword>
<dbReference type="InterPro" id="IPR015424">
    <property type="entry name" value="PyrdxlP-dep_Trfase"/>
</dbReference>
<evidence type="ECO:0000256" key="4">
    <source>
        <dbReference type="PIRSR" id="PIRSR000390-2"/>
    </source>
</evidence>
<dbReference type="Gene3D" id="3.40.640.10">
    <property type="entry name" value="Type I PLP-dependent aspartate aminotransferase-like (Major domain)"/>
    <property type="match status" value="1"/>
</dbReference>
<dbReference type="InterPro" id="IPR015422">
    <property type="entry name" value="PyrdxlP-dep_Trfase_small"/>
</dbReference>
<reference evidence="6 7" key="1">
    <citation type="journal article" date="2018" name="Syst. Appl. Microbiol.">
        <title>Agrobacterium rosae sp. nov., isolated from galls on different agricultural crops.</title>
        <authorList>
            <person name="Kuzmanovic N."/>
            <person name="Pulawska J."/>
            <person name="Smalla K."/>
            <person name="Nesme X."/>
        </authorList>
    </citation>
    <scope>NUCLEOTIDE SEQUENCE [LARGE SCALE GENOMIC DNA]</scope>
    <source>
        <strain evidence="6 7">NCPPB 1650</strain>
    </source>
</reference>
<dbReference type="GO" id="GO:0030170">
    <property type="term" value="F:pyridoxal phosphate binding"/>
    <property type="evidence" value="ECO:0007669"/>
    <property type="project" value="TreeGrafter"/>
</dbReference>
<dbReference type="PIRSF" id="PIRSF000390">
    <property type="entry name" value="PLP_StrS"/>
    <property type="match status" value="1"/>
</dbReference>
<evidence type="ECO:0000256" key="3">
    <source>
        <dbReference type="PIRSR" id="PIRSR000390-1"/>
    </source>
</evidence>
<dbReference type="Gene3D" id="3.90.1150.10">
    <property type="entry name" value="Aspartate Aminotransferase, domain 1"/>
    <property type="match status" value="1"/>
</dbReference>
<dbReference type="RefSeq" id="WP_103660470.1">
    <property type="nucleotide sequence ID" value="NZ_NXEJ01000018.1"/>
</dbReference>
<dbReference type="GO" id="GO:0008483">
    <property type="term" value="F:transaminase activity"/>
    <property type="evidence" value="ECO:0007669"/>
    <property type="project" value="TreeGrafter"/>
</dbReference>
<dbReference type="GeneID" id="86882750"/>
<dbReference type="Pfam" id="PF01041">
    <property type="entry name" value="DegT_DnrJ_EryC1"/>
    <property type="match status" value="1"/>
</dbReference>
<proteinExistence type="inferred from homology"/>
<dbReference type="InterPro" id="IPR015421">
    <property type="entry name" value="PyrdxlP-dep_Trfase_major"/>
</dbReference>
<protein>
    <submittedName>
        <fullName evidence="6">Uncharacterized protein</fullName>
    </submittedName>
</protein>
<comment type="caution">
    <text evidence="6">The sequence shown here is derived from an EMBL/GenBank/DDBJ whole genome shotgun (WGS) entry which is preliminary data.</text>
</comment>
<name>A0AAE5RSQ9_9HYPH</name>
<evidence type="ECO:0000256" key="5">
    <source>
        <dbReference type="RuleBase" id="RU004508"/>
    </source>
</evidence>
<dbReference type="PANTHER" id="PTHR30244:SF9">
    <property type="entry name" value="PROTEIN RV3402C"/>
    <property type="match status" value="1"/>
</dbReference>
<dbReference type="AlphaFoldDB" id="A0AAE5RSQ9"/>
<comment type="similarity">
    <text evidence="2 5">Belongs to the DegT/DnrJ/EryC1 family.</text>
</comment>
<feature type="modified residue" description="N6-(pyridoxal phosphate)lysine" evidence="4">
    <location>
        <position position="189"/>
    </location>
</feature>
<dbReference type="GO" id="GO:0000271">
    <property type="term" value="P:polysaccharide biosynthetic process"/>
    <property type="evidence" value="ECO:0007669"/>
    <property type="project" value="TreeGrafter"/>
</dbReference>
<evidence type="ECO:0000313" key="7">
    <source>
        <dbReference type="Proteomes" id="UP000237447"/>
    </source>
</evidence>
<dbReference type="EMBL" id="NXEJ01000018">
    <property type="protein sequence ID" value="POO48415.1"/>
    <property type="molecule type" value="Genomic_DNA"/>
</dbReference>
<accession>A0AAE5RSQ9</accession>
<gene>
    <name evidence="6" type="ORF">CPJ18_26180</name>
</gene>
<evidence type="ECO:0000256" key="2">
    <source>
        <dbReference type="ARBA" id="ARBA00037999"/>
    </source>
</evidence>
<evidence type="ECO:0000313" key="6">
    <source>
        <dbReference type="EMBL" id="POO48415.1"/>
    </source>
</evidence>
<sequence>MKDPRTQPLYVTKPIAPNRDVLFDIQNRIIDRGLYSNFAPSEQELTQTLARRFGCDNVLLFNNGTIALLALLLALPQKSGTILTSPFTFPATVHCIRLAGYKVKFVDIDRSTLNIDVTKLAENYDSDVVGVLAVHVYGNPCDTSAIKEFCEKYDLFELYDAAHCFDVFEGGSSVYKRGVASMASLHATKLMHTGEGGALFFQDGALLQEVKSVMNFGIRGEDRIDGLGLNGKLNEFNAAVGLSVLPFVSVEISRRKEIAHLYDQQLRQIPGVSFPSFDQAVERNYQYYPVLFDPSEGLDRDRIWAQLRARNIFARKYFYPLVSDCQPYRAEQTDVFSVAANASRTVLCLPMHSGVTAEDVEEIVEVVIKSRGA</sequence>